<sequence length="216" mass="24625">MNDHPFDPARVNTMLRATWGLHRPGDKDARLDLVLGPDEDHDLELEKRLREAIGGPGDPWELAYRWHKPVEPLQWGAPEPSDVPGIRDDLERRLSEAGIIGANDVQAFPTGWIWIAQVMVHRMCEWANEGETIRIQQIKEKFGGLRVYAYGSDRLGRLTDWCEEQSICRCMATGMEGELRQTGWLLTLSDAAYELCQRDRPAAERMMYPPREGADG</sequence>
<evidence type="ECO:0000313" key="2">
    <source>
        <dbReference type="EMBL" id="SLN59803.1"/>
    </source>
</evidence>
<dbReference type="EMBL" id="PYGB01000009">
    <property type="protein sequence ID" value="PSK84050.1"/>
    <property type="molecule type" value="Genomic_DNA"/>
</dbReference>
<protein>
    <submittedName>
        <fullName evidence="2">Uncharacterized protein</fullName>
    </submittedName>
</protein>
<dbReference type="AlphaFoldDB" id="A0A1X6ZSJ0"/>
<dbReference type="RefSeq" id="WP_085897185.1">
    <property type="nucleotide sequence ID" value="NZ_FWFY01000009.1"/>
</dbReference>
<evidence type="ECO:0000313" key="4">
    <source>
        <dbReference type="Proteomes" id="UP000240624"/>
    </source>
</evidence>
<dbReference type="Proteomes" id="UP000193495">
    <property type="component" value="Unassembled WGS sequence"/>
</dbReference>
<dbReference type="OrthoDB" id="7906710at2"/>
<name>A0A1X6ZSJ0_9RHOB</name>
<dbReference type="Proteomes" id="UP000240624">
    <property type="component" value="Unassembled WGS sequence"/>
</dbReference>
<evidence type="ECO:0000313" key="1">
    <source>
        <dbReference type="EMBL" id="PSK84050.1"/>
    </source>
</evidence>
<keyword evidence="4" id="KW-1185">Reference proteome</keyword>
<reference evidence="2 3" key="1">
    <citation type="submission" date="2017-03" db="EMBL/GenBank/DDBJ databases">
        <authorList>
            <person name="Afonso C.L."/>
            <person name="Miller P.J."/>
            <person name="Scott M.A."/>
            <person name="Spackman E."/>
            <person name="Goraichik I."/>
            <person name="Dimitrov K.M."/>
            <person name="Suarez D.L."/>
            <person name="Swayne D.E."/>
        </authorList>
    </citation>
    <scope>NUCLEOTIDE SEQUENCE [LARGE SCALE GENOMIC DNA]</scope>
    <source>
        <strain evidence="2 3">CECT 8367</strain>
    </source>
</reference>
<organism evidence="2 3">
    <name type="scientific">Limimaricola soesokkakensis</name>
    <dbReference type="NCBI Taxonomy" id="1343159"/>
    <lineage>
        <taxon>Bacteria</taxon>
        <taxon>Pseudomonadati</taxon>
        <taxon>Pseudomonadota</taxon>
        <taxon>Alphaproteobacteria</taxon>
        <taxon>Rhodobacterales</taxon>
        <taxon>Paracoccaceae</taxon>
        <taxon>Limimaricola</taxon>
    </lineage>
</organism>
<evidence type="ECO:0000313" key="3">
    <source>
        <dbReference type="Proteomes" id="UP000193495"/>
    </source>
</evidence>
<gene>
    <name evidence="1" type="ORF">CLV79_10922</name>
    <name evidence="2" type="ORF">LOS8367_02876</name>
</gene>
<reference evidence="1 4" key="2">
    <citation type="submission" date="2018-03" db="EMBL/GenBank/DDBJ databases">
        <title>Genomic Encyclopedia of Archaeal and Bacterial Type Strains, Phase II (KMG-II): from individual species to whole genera.</title>
        <authorList>
            <person name="Goeker M."/>
        </authorList>
    </citation>
    <scope>NUCLEOTIDE SEQUENCE [LARGE SCALE GENOMIC DNA]</scope>
    <source>
        <strain evidence="1 4">DSM 29956</strain>
    </source>
</reference>
<proteinExistence type="predicted"/>
<accession>A0A1X6ZSJ0</accession>
<dbReference type="EMBL" id="FWFY01000009">
    <property type="protein sequence ID" value="SLN59803.1"/>
    <property type="molecule type" value="Genomic_DNA"/>
</dbReference>